<dbReference type="FunFam" id="3.40.50.720:FF:000084">
    <property type="entry name" value="Short-chain dehydrogenase reductase"/>
    <property type="match status" value="1"/>
</dbReference>
<protein>
    <submittedName>
        <fullName evidence="4">Short-subunit dehydrogenase</fullName>
    </submittedName>
</protein>
<dbReference type="GO" id="GO:0016491">
    <property type="term" value="F:oxidoreductase activity"/>
    <property type="evidence" value="ECO:0007669"/>
    <property type="project" value="UniProtKB-KW"/>
</dbReference>
<organism evidence="4 5">
    <name type="scientific">Kitasatospora viridis</name>
    <dbReference type="NCBI Taxonomy" id="281105"/>
    <lineage>
        <taxon>Bacteria</taxon>
        <taxon>Bacillati</taxon>
        <taxon>Actinomycetota</taxon>
        <taxon>Actinomycetes</taxon>
        <taxon>Kitasatosporales</taxon>
        <taxon>Streptomycetaceae</taxon>
        <taxon>Kitasatospora</taxon>
    </lineage>
</organism>
<dbReference type="PANTHER" id="PTHR43639">
    <property type="entry name" value="OXIDOREDUCTASE, SHORT-CHAIN DEHYDROGENASE/REDUCTASE FAMILY (AFU_ORTHOLOGUE AFUA_5G02870)"/>
    <property type="match status" value="1"/>
</dbReference>
<evidence type="ECO:0000313" key="5">
    <source>
        <dbReference type="Proteomes" id="UP000317940"/>
    </source>
</evidence>
<evidence type="ECO:0000256" key="2">
    <source>
        <dbReference type="ARBA" id="ARBA00023002"/>
    </source>
</evidence>
<reference evidence="4 5" key="1">
    <citation type="submission" date="2019-06" db="EMBL/GenBank/DDBJ databases">
        <title>Sequencing the genomes of 1000 actinobacteria strains.</title>
        <authorList>
            <person name="Klenk H.-P."/>
        </authorList>
    </citation>
    <scope>NUCLEOTIDE SEQUENCE [LARGE SCALE GENOMIC DNA]</scope>
    <source>
        <strain evidence="4 5">DSM 44826</strain>
    </source>
</reference>
<dbReference type="InterPro" id="IPR036291">
    <property type="entry name" value="NAD(P)-bd_dom_sf"/>
</dbReference>
<dbReference type="NCBIfam" id="NF005559">
    <property type="entry name" value="PRK07231.1"/>
    <property type="match status" value="1"/>
</dbReference>
<dbReference type="PRINTS" id="PR00080">
    <property type="entry name" value="SDRFAMILY"/>
</dbReference>
<dbReference type="Gene3D" id="3.40.50.720">
    <property type="entry name" value="NAD(P)-binding Rossmann-like Domain"/>
    <property type="match status" value="1"/>
</dbReference>
<dbReference type="RefSeq" id="WP_145908851.1">
    <property type="nucleotide sequence ID" value="NZ_BAAAMZ010000033.1"/>
</dbReference>
<dbReference type="PRINTS" id="PR00081">
    <property type="entry name" value="GDHRDH"/>
</dbReference>
<evidence type="ECO:0000313" key="4">
    <source>
        <dbReference type="EMBL" id="TWF91237.1"/>
    </source>
</evidence>
<dbReference type="PANTHER" id="PTHR43639:SF1">
    <property type="entry name" value="SHORT-CHAIN DEHYDROGENASE_REDUCTASE FAMILY PROTEIN"/>
    <property type="match status" value="1"/>
</dbReference>
<proteinExistence type="inferred from homology"/>
<gene>
    <name evidence="4" type="ORF">FHX73_12349</name>
</gene>
<accession>A0A561TVU4</accession>
<sequence>MEFSGKVALVTGSTSGIGRAIARTLAARGAHVLVSGRSAERGAETVAAIRAEGGKADFLPADLRDADSAHDLARRATEVGGHVDILVNNAGLSGFGPTTATTEADFDAMYAVNVKAPYFLTAALAPAMAERGGGAVVSVSTMVAGFGMPGMALYGSTKAAVNLLTKSWAAEFGPQGVRVNAVAPGPVRTEGTAPMGESLDQLAAQAPAARVADPAEIAAAVAYLAGDQASFVQGVVLPVDGGRAAV</sequence>
<dbReference type="EMBL" id="VIWT01000002">
    <property type="protein sequence ID" value="TWF91237.1"/>
    <property type="molecule type" value="Genomic_DNA"/>
</dbReference>
<dbReference type="CDD" id="cd05233">
    <property type="entry name" value="SDR_c"/>
    <property type="match status" value="1"/>
</dbReference>
<dbReference type="SUPFAM" id="SSF51735">
    <property type="entry name" value="NAD(P)-binding Rossmann-fold domains"/>
    <property type="match status" value="1"/>
</dbReference>
<dbReference type="SMART" id="SM00822">
    <property type="entry name" value="PKS_KR"/>
    <property type="match status" value="1"/>
</dbReference>
<name>A0A561TVU4_9ACTN</name>
<dbReference type="OrthoDB" id="286404at2"/>
<dbReference type="InterPro" id="IPR057326">
    <property type="entry name" value="KR_dom"/>
</dbReference>
<keyword evidence="5" id="KW-1185">Reference proteome</keyword>
<evidence type="ECO:0000259" key="3">
    <source>
        <dbReference type="SMART" id="SM00822"/>
    </source>
</evidence>
<feature type="domain" description="Ketoreductase" evidence="3">
    <location>
        <begin position="6"/>
        <end position="185"/>
    </location>
</feature>
<dbReference type="AlphaFoldDB" id="A0A561TVU4"/>
<comment type="caution">
    <text evidence="4">The sequence shown here is derived from an EMBL/GenBank/DDBJ whole genome shotgun (WGS) entry which is preliminary data.</text>
</comment>
<dbReference type="InterPro" id="IPR002347">
    <property type="entry name" value="SDR_fam"/>
</dbReference>
<dbReference type="Proteomes" id="UP000317940">
    <property type="component" value="Unassembled WGS sequence"/>
</dbReference>
<keyword evidence="2" id="KW-0560">Oxidoreductase</keyword>
<evidence type="ECO:0000256" key="1">
    <source>
        <dbReference type="ARBA" id="ARBA00006484"/>
    </source>
</evidence>
<dbReference type="Pfam" id="PF13561">
    <property type="entry name" value="adh_short_C2"/>
    <property type="match status" value="1"/>
</dbReference>
<comment type="similarity">
    <text evidence="1">Belongs to the short-chain dehydrogenases/reductases (SDR) family.</text>
</comment>